<reference evidence="1" key="2">
    <citation type="submission" date="2025-09" db="UniProtKB">
        <authorList>
            <consortium name="EnsemblPlants"/>
        </authorList>
    </citation>
    <scope>IDENTIFICATION</scope>
</reference>
<proteinExistence type="predicted"/>
<dbReference type="Proteomes" id="UP001732700">
    <property type="component" value="Chromosome 2C"/>
</dbReference>
<evidence type="ECO:0000313" key="2">
    <source>
        <dbReference type="Proteomes" id="UP001732700"/>
    </source>
</evidence>
<name>A0ACD5UTE6_AVESA</name>
<protein>
    <submittedName>
        <fullName evidence="1">Uncharacterized protein</fullName>
    </submittedName>
</protein>
<accession>A0ACD5UTE6</accession>
<reference evidence="1" key="1">
    <citation type="submission" date="2021-05" db="EMBL/GenBank/DDBJ databases">
        <authorList>
            <person name="Scholz U."/>
            <person name="Mascher M."/>
            <person name="Fiebig A."/>
        </authorList>
    </citation>
    <scope>NUCLEOTIDE SEQUENCE [LARGE SCALE GENOMIC DNA]</scope>
</reference>
<keyword evidence="2" id="KW-1185">Reference proteome</keyword>
<sequence>MKRADYNFCNKIVQIPLNYGEERYRRYHKPQRRDNNFRRKKRYFLRRSDNRAPFLHKRNVRRYNPRKSYDKTCRCFICNSPDHLSKTCPNKNQKRYSSKYEEQEKVLIIDSVNKNILVCDDEIKDDESIYSIIETDELENGQLQDESSEDEIDLIDQLAGLKVEMMNQEECEHDWIRGKDDFNIKCAFYIYYPSQEYRLTCRLCLKQACVSCLKAKNQRWREEIEFEPEDQILSSRVRNLENRLNKLEVELEELKYQLENNKKNQKDNIIKNTELQDQMITVRDNKGDKLIQLKDAITSFGSKYILRFPFKEISGIRIPVRIVLKPNISYKILALLDTGCTKNIIHDKYFIRCPEIVKTIDDSKDEISTDMSDIRKLHNQLAYNIECYINGTKYIIDEITIRDLSVINDDMIIGLRFLQQSLEATIIHKEGVTFVPCQDTIPFITEIKKSKRAIKNPETSNLEDECSANQALHETYINKEELSANIEEYHVENTCTECVGLQSFAPNWYRDIKSKKDIDKIVQRLEDLQIIGEIPMKYWDKNSIVCKLNIINPDYIIKACPIEATPKYMEEFKMHIEELLKLKAIRESRSPHRSAAFIVRNHAEEVRGKSRMVINYKRLNDNTIDDAYTIPNKQEWINRIQGSKYFSKFDLKAGFWQVKMVEESIPWTAFTCP</sequence>
<dbReference type="EnsemblPlants" id="AVESA.00010b.r2.2CG0309850.1">
    <property type="protein sequence ID" value="AVESA.00010b.r2.2CG0309850.1.CDS.1"/>
    <property type="gene ID" value="AVESA.00010b.r2.2CG0309850"/>
</dbReference>
<evidence type="ECO:0000313" key="1">
    <source>
        <dbReference type="EnsemblPlants" id="AVESA.00010b.r2.2CG0309850.1.CDS.1"/>
    </source>
</evidence>
<organism evidence="1 2">
    <name type="scientific">Avena sativa</name>
    <name type="common">Oat</name>
    <dbReference type="NCBI Taxonomy" id="4498"/>
    <lineage>
        <taxon>Eukaryota</taxon>
        <taxon>Viridiplantae</taxon>
        <taxon>Streptophyta</taxon>
        <taxon>Embryophyta</taxon>
        <taxon>Tracheophyta</taxon>
        <taxon>Spermatophyta</taxon>
        <taxon>Magnoliopsida</taxon>
        <taxon>Liliopsida</taxon>
        <taxon>Poales</taxon>
        <taxon>Poaceae</taxon>
        <taxon>BOP clade</taxon>
        <taxon>Pooideae</taxon>
        <taxon>Poodae</taxon>
        <taxon>Poeae</taxon>
        <taxon>Poeae Chloroplast Group 1 (Aveneae type)</taxon>
        <taxon>Aveninae</taxon>
        <taxon>Avena</taxon>
    </lineage>
</organism>